<protein>
    <recommendedName>
        <fullName evidence="4">adenylate cyclase</fullName>
        <ecNumber evidence="4">4.6.1.1</ecNumber>
    </recommendedName>
</protein>
<evidence type="ECO:0000256" key="5">
    <source>
        <dbReference type="ARBA" id="ARBA00022692"/>
    </source>
</evidence>
<evidence type="ECO:0000256" key="7">
    <source>
        <dbReference type="ARBA" id="ARBA00022741"/>
    </source>
</evidence>
<keyword evidence="11" id="KW-0115">cAMP biosynthesis</keyword>
<evidence type="ECO:0000256" key="10">
    <source>
        <dbReference type="ARBA" id="ARBA00022989"/>
    </source>
</evidence>
<dbReference type="InterPro" id="IPR018297">
    <property type="entry name" value="A/G_cyclase_CS"/>
</dbReference>
<dbReference type="Pfam" id="PF00211">
    <property type="entry name" value="Guanylate_cyc"/>
    <property type="match status" value="1"/>
</dbReference>
<dbReference type="GO" id="GO:0005524">
    <property type="term" value="F:ATP binding"/>
    <property type="evidence" value="ECO:0007669"/>
    <property type="project" value="UniProtKB-KW"/>
</dbReference>
<feature type="domain" description="Guanylate cyclase" evidence="17">
    <location>
        <begin position="291"/>
        <end position="477"/>
    </location>
</feature>
<gene>
    <name evidence="18" type="ORF">TGEB3V08_LOCUS3143</name>
</gene>
<dbReference type="GO" id="GO:0005886">
    <property type="term" value="C:plasma membrane"/>
    <property type="evidence" value="ECO:0007669"/>
    <property type="project" value="TreeGrafter"/>
</dbReference>
<evidence type="ECO:0000259" key="17">
    <source>
        <dbReference type="PROSITE" id="PS50125"/>
    </source>
</evidence>
<dbReference type="InterPro" id="IPR001054">
    <property type="entry name" value="A/G_cyclase"/>
</dbReference>
<keyword evidence="13 14" id="KW-0456">Lyase</keyword>
<dbReference type="PROSITE" id="PS00452">
    <property type="entry name" value="GUANYLATE_CYCLASE_1"/>
    <property type="match status" value="1"/>
</dbReference>
<comment type="cofactor">
    <cofactor evidence="2">
        <name>Mg(2+)</name>
        <dbReference type="ChEBI" id="CHEBI:18420"/>
    </cofactor>
</comment>
<dbReference type="GO" id="GO:0035556">
    <property type="term" value="P:intracellular signal transduction"/>
    <property type="evidence" value="ECO:0007669"/>
    <property type="project" value="InterPro"/>
</dbReference>
<keyword evidence="5 16" id="KW-0812">Transmembrane</keyword>
<dbReference type="EC" id="4.6.1.1" evidence="4"/>
<organism evidence="18">
    <name type="scientific">Timema genevievae</name>
    <name type="common">Walking stick</name>
    <dbReference type="NCBI Taxonomy" id="629358"/>
    <lineage>
        <taxon>Eukaryota</taxon>
        <taxon>Metazoa</taxon>
        <taxon>Ecdysozoa</taxon>
        <taxon>Arthropoda</taxon>
        <taxon>Hexapoda</taxon>
        <taxon>Insecta</taxon>
        <taxon>Pterygota</taxon>
        <taxon>Neoptera</taxon>
        <taxon>Polyneoptera</taxon>
        <taxon>Phasmatodea</taxon>
        <taxon>Timematodea</taxon>
        <taxon>Timematoidea</taxon>
        <taxon>Timematidae</taxon>
        <taxon>Timema</taxon>
    </lineage>
</organism>
<dbReference type="Gene3D" id="3.30.70.1230">
    <property type="entry name" value="Nucleotide cyclase"/>
    <property type="match status" value="1"/>
</dbReference>
<feature type="compositionally biased region" description="Polar residues" evidence="15">
    <location>
        <begin position="533"/>
        <end position="546"/>
    </location>
</feature>
<dbReference type="PROSITE" id="PS50125">
    <property type="entry name" value="GUANYLATE_CYCLASE_2"/>
    <property type="match status" value="1"/>
</dbReference>
<evidence type="ECO:0000256" key="11">
    <source>
        <dbReference type="ARBA" id="ARBA00022998"/>
    </source>
</evidence>
<keyword evidence="10 16" id="KW-1133">Transmembrane helix</keyword>
<evidence type="ECO:0000256" key="12">
    <source>
        <dbReference type="ARBA" id="ARBA00023136"/>
    </source>
</evidence>
<reference evidence="18" key="1">
    <citation type="submission" date="2020-11" db="EMBL/GenBank/DDBJ databases">
        <authorList>
            <person name="Tran Van P."/>
        </authorList>
    </citation>
    <scope>NUCLEOTIDE SEQUENCE</scope>
</reference>
<dbReference type="GO" id="GO:0046872">
    <property type="term" value="F:metal ion binding"/>
    <property type="evidence" value="ECO:0007669"/>
    <property type="project" value="UniProtKB-KW"/>
</dbReference>
<dbReference type="SMART" id="SM00044">
    <property type="entry name" value="CYCc"/>
    <property type="match status" value="1"/>
</dbReference>
<evidence type="ECO:0000256" key="13">
    <source>
        <dbReference type="ARBA" id="ARBA00023239"/>
    </source>
</evidence>
<keyword evidence="12 16" id="KW-0472">Membrane</keyword>
<feature type="compositionally biased region" description="Basic and acidic residues" evidence="15">
    <location>
        <begin position="547"/>
        <end position="556"/>
    </location>
</feature>
<keyword evidence="9" id="KW-0460">Magnesium</keyword>
<dbReference type="GO" id="GO:0004016">
    <property type="term" value="F:adenylate cyclase activity"/>
    <property type="evidence" value="ECO:0007669"/>
    <property type="project" value="UniProtKB-EC"/>
</dbReference>
<evidence type="ECO:0000256" key="9">
    <source>
        <dbReference type="ARBA" id="ARBA00022842"/>
    </source>
</evidence>
<evidence type="ECO:0000313" key="18">
    <source>
        <dbReference type="EMBL" id="CAD7589162.1"/>
    </source>
</evidence>
<evidence type="ECO:0000256" key="16">
    <source>
        <dbReference type="SAM" id="Phobius"/>
    </source>
</evidence>
<dbReference type="GO" id="GO:0007189">
    <property type="term" value="P:adenylate cyclase-activating G protein-coupled receptor signaling pathway"/>
    <property type="evidence" value="ECO:0007669"/>
    <property type="project" value="TreeGrafter"/>
</dbReference>
<dbReference type="PANTHER" id="PTHR45627:SF23">
    <property type="entry name" value="AT30656P-RELATED"/>
    <property type="match status" value="1"/>
</dbReference>
<dbReference type="GO" id="GO:0006171">
    <property type="term" value="P:cAMP biosynthetic process"/>
    <property type="evidence" value="ECO:0007669"/>
    <property type="project" value="UniProtKB-KW"/>
</dbReference>
<dbReference type="PANTHER" id="PTHR45627">
    <property type="entry name" value="ADENYLATE CYCLASE TYPE 1"/>
    <property type="match status" value="1"/>
</dbReference>
<evidence type="ECO:0000256" key="8">
    <source>
        <dbReference type="ARBA" id="ARBA00022840"/>
    </source>
</evidence>
<evidence type="ECO:0000256" key="14">
    <source>
        <dbReference type="RuleBase" id="RU000405"/>
    </source>
</evidence>
<comment type="catalytic activity">
    <reaction evidence="1">
        <text>ATP = 3',5'-cyclic AMP + diphosphate</text>
        <dbReference type="Rhea" id="RHEA:15389"/>
        <dbReference type="ChEBI" id="CHEBI:30616"/>
        <dbReference type="ChEBI" id="CHEBI:33019"/>
        <dbReference type="ChEBI" id="CHEBI:58165"/>
        <dbReference type="EC" id="4.6.1.1"/>
    </reaction>
</comment>
<sequence length="556" mass="63860">MFTPDRYSDHWMPWAGFGVAICLLLSLLPLTWSHYIWNKWQDPHQELEVINDPRNRLVMFLYKSSLKVVWSSPTRIFLYLIMCSTLTGCAMLELLECDIDVEQGKKNLNKTMTTLSLSMEEQVLMSQCLPPWQVTETCSLVIIMSFLFLRIHFQLKLLVGCLIVGFFSWAVWFLNPELFSQGETWNPGMHPMVAHVLSIVFLTVTLHLLDRQVSADNLAVLETNTDLTEYMNRLDYKWKRQLAVEQEEGTTTHMVNKMLLENILPVHVAKLYLNTNRSYGELYHEEYNTVAVMFATITGYALWDEDNPYGNNQRTSLIVLNHIICDFDKVGYLWENIMCDFDKVGYLWENIMCDFDKLLPVSLNRDVCPQLLFDPSCLRVEKIKMAGWTYMAACGLDPGRRDSNLSLSRQTYSEHVLVVLARFATKMMRVLVRHTVGQDFTLRVGISHGKVTAGVVGSRKPLYDIWGDAVNMASRMDSTGESGRIQVPAETARVLREEGVSCTRRGITFVKGKGDMMTYFVDTDEELRLVSDNHPNTGGQLETQSQSDHEEFITRL</sequence>
<comment type="similarity">
    <text evidence="14">Belongs to the adenylyl cyclase class-4/guanylyl cyclase family.</text>
</comment>
<dbReference type="CDD" id="cd07302">
    <property type="entry name" value="CHD"/>
    <property type="match status" value="1"/>
</dbReference>
<feature type="transmembrane region" description="Helical" evidence="16">
    <location>
        <begin position="153"/>
        <end position="172"/>
    </location>
</feature>
<evidence type="ECO:0000256" key="4">
    <source>
        <dbReference type="ARBA" id="ARBA00012201"/>
    </source>
</evidence>
<feature type="transmembrane region" description="Helical" evidence="16">
    <location>
        <begin position="12"/>
        <end position="32"/>
    </location>
</feature>
<name>A0A7R9JUW6_TIMGE</name>
<accession>A0A7R9JUW6</accession>
<dbReference type="SUPFAM" id="SSF55073">
    <property type="entry name" value="Nucleotide cyclase"/>
    <property type="match status" value="1"/>
</dbReference>
<evidence type="ECO:0000256" key="15">
    <source>
        <dbReference type="SAM" id="MobiDB-lite"/>
    </source>
</evidence>
<dbReference type="EMBL" id="OE839985">
    <property type="protein sequence ID" value="CAD7589162.1"/>
    <property type="molecule type" value="Genomic_DNA"/>
</dbReference>
<proteinExistence type="inferred from homology"/>
<dbReference type="InterPro" id="IPR029787">
    <property type="entry name" value="Nucleotide_cyclase"/>
</dbReference>
<comment type="subcellular location">
    <subcellularLocation>
        <location evidence="3">Membrane</location>
        <topology evidence="3">Multi-pass membrane protein</topology>
    </subcellularLocation>
</comment>
<feature type="region of interest" description="Disordered" evidence="15">
    <location>
        <begin position="532"/>
        <end position="556"/>
    </location>
</feature>
<evidence type="ECO:0000256" key="1">
    <source>
        <dbReference type="ARBA" id="ARBA00001593"/>
    </source>
</evidence>
<dbReference type="AlphaFoldDB" id="A0A7R9JUW6"/>
<evidence type="ECO:0000256" key="3">
    <source>
        <dbReference type="ARBA" id="ARBA00004141"/>
    </source>
</evidence>
<evidence type="ECO:0000256" key="2">
    <source>
        <dbReference type="ARBA" id="ARBA00001946"/>
    </source>
</evidence>
<keyword evidence="7" id="KW-0547">Nucleotide-binding</keyword>
<keyword evidence="8" id="KW-0067">ATP-binding</keyword>
<evidence type="ECO:0000256" key="6">
    <source>
        <dbReference type="ARBA" id="ARBA00022723"/>
    </source>
</evidence>
<keyword evidence="6" id="KW-0479">Metal-binding</keyword>